<dbReference type="AlphaFoldDB" id="F2DTM7"/>
<dbReference type="RefSeq" id="XP_044953704.1">
    <property type="nucleotide sequence ID" value="XM_045097769.1"/>
</dbReference>
<organism evidence="1">
    <name type="scientific">Hordeum vulgare subsp. vulgare</name>
    <name type="common">Domesticated barley</name>
    <dbReference type="NCBI Taxonomy" id="112509"/>
    <lineage>
        <taxon>Eukaryota</taxon>
        <taxon>Viridiplantae</taxon>
        <taxon>Streptophyta</taxon>
        <taxon>Embryophyta</taxon>
        <taxon>Tracheophyta</taxon>
        <taxon>Spermatophyta</taxon>
        <taxon>Magnoliopsida</taxon>
        <taxon>Liliopsida</taxon>
        <taxon>Poales</taxon>
        <taxon>Poaceae</taxon>
        <taxon>BOP clade</taxon>
        <taxon>Pooideae</taxon>
        <taxon>Triticodae</taxon>
        <taxon>Triticeae</taxon>
        <taxon>Hordeinae</taxon>
        <taxon>Hordeum</taxon>
    </lineage>
</organism>
<dbReference type="EMBL" id="AK367245">
    <property type="protein sequence ID" value="BAJ98448.1"/>
    <property type="molecule type" value="mRNA"/>
</dbReference>
<dbReference type="GeneID" id="123403848"/>
<reference evidence="1" key="1">
    <citation type="journal article" date="2011" name="Plant Physiol.">
        <title>Comprehensive sequence analysis of 24,783 barley full-length cDNAs derived from 12 clone libraries.</title>
        <authorList>
            <person name="Matsumoto T."/>
            <person name="Tanaka T."/>
            <person name="Sakai H."/>
            <person name="Amano N."/>
            <person name="Kanamori H."/>
            <person name="Kurita K."/>
            <person name="Kikuta A."/>
            <person name="Kamiya K."/>
            <person name="Yamamoto M."/>
            <person name="Ikawa H."/>
            <person name="Fujii N."/>
            <person name="Hori K."/>
            <person name="Itoh T."/>
            <person name="Sato K."/>
        </authorList>
    </citation>
    <scope>NUCLEOTIDE SEQUENCE</scope>
    <source>
        <tissue evidence="1">Shoot and root</tissue>
    </source>
</reference>
<name>F2DTM7_HORVV</name>
<evidence type="ECO:0000313" key="1">
    <source>
        <dbReference type="EMBL" id="BAJ98448.1"/>
    </source>
</evidence>
<proteinExistence type="evidence at transcript level"/>
<accession>F2DTM7</accession>
<protein>
    <submittedName>
        <fullName evidence="1">Predicted protein</fullName>
    </submittedName>
</protein>
<sequence length="75" mass="8192">MEMTASCEAERPSDARASVSGVGKRSCIFPHVLRETAAFRSWRTHGGGRADPRAGVVKERHPQELPNILLAELHG</sequence>
<dbReference type="KEGG" id="hvg:123403848"/>